<feature type="transmembrane region" description="Helical" evidence="10">
    <location>
        <begin position="290"/>
        <end position="313"/>
    </location>
</feature>
<keyword evidence="9" id="KW-0739">Sodium transport</keyword>
<accession>K6Z2S0</accession>
<evidence type="ECO:0000256" key="8">
    <source>
        <dbReference type="ARBA" id="ARBA00023136"/>
    </source>
</evidence>
<feature type="transmembrane region" description="Helical" evidence="10">
    <location>
        <begin position="179"/>
        <end position="201"/>
    </location>
</feature>
<feature type="transmembrane region" description="Helical" evidence="10">
    <location>
        <begin position="51"/>
        <end position="70"/>
    </location>
</feature>
<dbReference type="PANTHER" id="PTHR43562:SF3">
    <property type="entry name" value="SODIUM ION_PROTON EXCHANGER (EUROFUNG)"/>
    <property type="match status" value="1"/>
</dbReference>
<evidence type="ECO:0000256" key="4">
    <source>
        <dbReference type="ARBA" id="ARBA00022692"/>
    </source>
</evidence>
<evidence type="ECO:0000313" key="13">
    <source>
        <dbReference type="Proteomes" id="UP000006327"/>
    </source>
</evidence>
<evidence type="ECO:0000256" key="7">
    <source>
        <dbReference type="ARBA" id="ARBA00023065"/>
    </source>
</evidence>
<feature type="transmembrane region" description="Helical" evidence="10">
    <location>
        <begin position="222"/>
        <end position="245"/>
    </location>
</feature>
<feature type="transmembrane region" description="Helical" evidence="10">
    <location>
        <begin position="388"/>
        <end position="408"/>
    </location>
</feature>
<comment type="caution">
    <text evidence="12">The sequence shown here is derived from an EMBL/GenBank/DDBJ whole genome shotgun (WGS) entry which is preliminary data.</text>
</comment>
<dbReference type="PANTHER" id="PTHR43562">
    <property type="entry name" value="NAPA-TYPE SODIUM/HYDROGEN ANTIPORTER"/>
    <property type="match status" value="1"/>
</dbReference>
<feature type="domain" description="Cation/H+ exchanger transmembrane" evidence="11">
    <location>
        <begin position="13"/>
        <end position="406"/>
    </location>
</feature>
<reference evidence="12 13" key="1">
    <citation type="journal article" date="2017" name="Antonie Van Leeuwenhoek">
        <title>Rhizobium rhizosphaerae sp. nov., a novel species isolated from rice rhizosphere.</title>
        <authorList>
            <person name="Zhao J.J."/>
            <person name="Zhang J."/>
            <person name="Zhang R.J."/>
            <person name="Zhang C.W."/>
            <person name="Yin H.Q."/>
            <person name="Zhang X.X."/>
        </authorList>
    </citation>
    <scope>NUCLEOTIDE SEQUENCE [LARGE SCALE GENOMIC DNA]</scope>
    <source>
        <strain evidence="12 13">BSs20135</strain>
    </source>
</reference>
<proteinExistence type="predicted"/>
<keyword evidence="6" id="KW-0915">Sodium</keyword>
<comment type="subcellular location">
    <subcellularLocation>
        <location evidence="1">Membrane</location>
        <topology evidence="1">Multi-pass membrane protein</topology>
    </subcellularLocation>
</comment>
<feature type="transmembrane region" description="Helical" evidence="10">
    <location>
        <begin position="85"/>
        <end position="106"/>
    </location>
</feature>
<feature type="transmembrane region" description="Helical" evidence="10">
    <location>
        <begin position="356"/>
        <end position="376"/>
    </location>
</feature>
<keyword evidence="2" id="KW-0813">Transport</keyword>
<evidence type="ECO:0000256" key="6">
    <source>
        <dbReference type="ARBA" id="ARBA00023053"/>
    </source>
</evidence>
<evidence type="ECO:0000256" key="1">
    <source>
        <dbReference type="ARBA" id="ARBA00004141"/>
    </source>
</evidence>
<sequence length="422" mass="46403">MHDIAVLAVIWTTVFVASYLAHKTRLTPVLWYLFCGAILVNVGFLPEVLPVFIVDFAELGIIIIMFALGFEENTANFLQGIKRSWGIAFFGAITPFVIGYVVADIYWDDTNTSLFCGLAMMATAVSLTMVSLKSEGLNNTPAATGIMTSAVLDDIASLALVAILVPIAIGEASVSLEGILLVLGKAVAFFAIVTVIGGWLFPASQGFTQKIPFLGKLNLREVLAMAKGEYTVLSLLLIAVLVGLLAHEFGFHPAVGAYMAGLIIHREYFNFHNDEDKDTDKDYYQQAREIIDNVAFSWIGPVFFVALGSKLLFDLETFVSVLPEALILFVALFIGQVLSAALAARYTGYFDWPASWMIGFGMLGRAELAFVVMDIAYVQHHIMSVEAFYTLMLVTFMLNLSVPLTISWHKRHFKMENSSEIV</sequence>
<dbReference type="RefSeq" id="WP_007616870.1">
    <property type="nucleotide sequence ID" value="NZ_BAEO01000010.1"/>
</dbReference>
<dbReference type="AlphaFoldDB" id="K6Z2S0"/>
<evidence type="ECO:0000256" key="9">
    <source>
        <dbReference type="ARBA" id="ARBA00023201"/>
    </source>
</evidence>
<evidence type="ECO:0000259" key="11">
    <source>
        <dbReference type="Pfam" id="PF00999"/>
    </source>
</evidence>
<dbReference type="InterPro" id="IPR038770">
    <property type="entry name" value="Na+/solute_symporter_sf"/>
</dbReference>
<organism evidence="12 13">
    <name type="scientific">Paraglaciecola arctica BSs20135</name>
    <dbReference type="NCBI Taxonomy" id="493475"/>
    <lineage>
        <taxon>Bacteria</taxon>
        <taxon>Pseudomonadati</taxon>
        <taxon>Pseudomonadota</taxon>
        <taxon>Gammaproteobacteria</taxon>
        <taxon>Alteromonadales</taxon>
        <taxon>Alteromonadaceae</taxon>
        <taxon>Paraglaciecola</taxon>
    </lineage>
</organism>
<dbReference type="GO" id="GO:1902600">
    <property type="term" value="P:proton transmembrane transport"/>
    <property type="evidence" value="ECO:0007669"/>
    <property type="project" value="InterPro"/>
</dbReference>
<dbReference type="GO" id="GO:0015297">
    <property type="term" value="F:antiporter activity"/>
    <property type="evidence" value="ECO:0007669"/>
    <property type="project" value="UniProtKB-KW"/>
</dbReference>
<evidence type="ECO:0000256" key="5">
    <source>
        <dbReference type="ARBA" id="ARBA00022989"/>
    </source>
</evidence>
<keyword evidence="13" id="KW-1185">Reference proteome</keyword>
<keyword evidence="5 10" id="KW-1133">Transmembrane helix</keyword>
<feature type="transmembrane region" description="Helical" evidence="10">
    <location>
        <begin position="325"/>
        <end position="344"/>
    </location>
</feature>
<dbReference type="GO" id="GO:0016020">
    <property type="term" value="C:membrane"/>
    <property type="evidence" value="ECO:0007669"/>
    <property type="project" value="UniProtKB-SubCell"/>
</dbReference>
<keyword evidence="8 10" id="KW-0472">Membrane</keyword>
<feature type="transmembrane region" description="Helical" evidence="10">
    <location>
        <begin position="112"/>
        <end position="132"/>
    </location>
</feature>
<dbReference type="Proteomes" id="UP000006327">
    <property type="component" value="Unassembled WGS sequence"/>
</dbReference>
<keyword evidence="4 10" id="KW-0812">Transmembrane</keyword>
<dbReference type="EMBL" id="BAEO01000010">
    <property type="protein sequence ID" value="GAC17755.1"/>
    <property type="molecule type" value="Genomic_DNA"/>
</dbReference>
<feature type="transmembrane region" description="Helical" evidence="10">
    <location>
        <begin position="6"/>
        <end position="22"/>
    </location>
</feature>
<dbReference type="GO" id="GO:0006814">
    <property type="term" value="P:sodium ion transport"/>
    <property type="evidence" value="ECO:0007669"/>
    <property type="project" value="UniProtKB-KW"/>
</dbReference>
<evidence type="ECO:0000256" key="10">
    <source>
        <dbReference type="SAM" id="Phobius"/>
    </source>
</evidence>
<name>K6Z2S0_9ALTE</name>
<dbReference type="eggNOG" id="COG0475">
    <property type="taxonomic scope" value="Bacteria"/>
</dbReference>
<protein>
    <recommendedName>
        <fullName evidence="11">Cation/H+ exchanger transmembrane domain-containing protein</fullName>
    </recommendedName>
</protein>
<keyword evidence="7" id="KW-0406">Ion transport</keyword>
<feature type="transmembrane region" description="Helical" evidence="10">
    <location>
        <begin position="29"/>
        <end position="45"/>
    </location>
</feature>
<dbReference type="Gene3D" id="1.20.1530.20">
    <property type="match status" value="1"/>
</dbReference>
<keyword evidence="3" id="KW-0050">Antiport</keyword>
<evidence type="ECO:0000256" key="3">
    <source>
        <dbReference type="ARBA" id="ARBA00022449"/>
    </source>
</evidence>
<gene>
    <name evidence="12" type="ORF">GARC_0774</name>
</gene>
<dbReference type="Pfam" id="PF00999">
    <property type="entry name" value="Na_H_Exchanger"/>
    <property type="match status" value="1"/>
</dbReference>
<dbReference type="OrthoDB" id="9793589at2"/>
<evidence type="ECO:0000313" key="12">
    <source>
        <dbReference type="EMBL" id="GAC17755.1"/>
    </source>
</evidence>
<evidence type="ECO:0000256" key="2">
    <source>
        <dbReference type="ARBA" id="ARBA00022448"/>
    </source>
</evidence>
<dbReference type="InterPro" id="IPR006153">
    <property type="entry name" value="Cation/H_exchanger_TM"/>
</dbReference>
<feature type="transmembrane region" description="Helical" evidence="10">
    <location>
        <begin position="144"/>
        <end position="167"/>
    </location>
</feature>